<dbReference type="Proteomes" id="UP000001861">
    <property type="component" value="Unassembled WGS sequence"/>
</dbReference>
<dbReference type="EMBL" id="AACS02000006">
    <property type="protein sequence ID" value="EFI27459.1"/>
    <property type="molecule type" value="Genomic_DNA"/>
</dbReference>
<sequence length="91" mass="10488">MTISKRKVEPPPPFGVKALHGRVVSTKRSSKVKFFPARRTPSPKKNLRQPTPRISTPRKSHGRIFDHEAVEYRFSADDFSQPKNQSKARIY</sequence>
<accession>D6RN38</accession>
<evidence type="ECO:0000256" key="1">
    <source>
        <dbReference type="SAM" id="MobiDB-lite"/>
    </source>
</evidence>
<dbReference type="VEuPathDB" id="FungiDB:CC1G_15493"/>
<protein>
    <submittedName>
        <fullName evidence="2">Uncharacterized protein</fullName>
    </submittedName>
</protein>
<dbReference type="InParanoid" id="D6RN38"/>
<dbReference type="GeneID" id="9378475"/>
<evidence type="ECO:0000313" key="2">
    <source>
        <dbReference type="EMBL" id="EFI27459.1"/>
    </source>
</evidence>
<organism evidence="2 3">
    <name type="scientific">Coprinopsis cinerea (strain Okayama-7 / 130 / ATCC MYA-4618 / FGSC 9003)</name>
    <name type="common">Inky cap fungus</name>
    <name type="synonym">Hormographiella aspergillata</name>
    <dbReference type="NCBI Taxonomy" id="240176"/>
    <lineage>
        <taxon>Eukaryota</taxon>
        <taxon>Fungi</taxon>
        <taxon>Dikarya</taxon>
        <taxon>Basidiomycota</taxon>
        <taxon>Agaricomycotina</taxon>
        <taxon>Agaricomycetes</taxon>
        <taxon>Agaricomycetidae</taxon>
        <taxon>Agaricales</taxon>
        <taxon>Agaricineae</taxon>
        <taxon>Psathyrellaceae</taxon>
        <taxon>Coprinopsis</taxon>
    </lineage>
</organism>
<reference evidence="2 3" key="1">
    <citation type="journal article" date="2010" name="Proc. Natl. Acad. Sci. U.S.A.">
        <title>Insights into evolution of multicellular fungi from the assembled chromosomes of the mushroom Coprinopsis cinerea (Coprinus cinereus).</title>
        <authorList>
            <person name="Stajich J.E."/>
            <person name="Wilke S.K."/>
            <person name="Ahren D."/>
            <person name="Au C.H."/>
            <person name="Birren B.W."/>
            <person name="Borodovsky M."/>
            <person name="Burns C."/>
            <person name="Canback B."/>
            <person name="Casselton L.A."/>
            <person name="Cheng C.K."/>
            <person name="Deng J."/>
            <person name="Dietrich F.S."/>
            <person name="Fargo D.C."/>
            <person name="Farman M.L."/>
            <person name="Gathman A.C."/>
            <person name="Goldberg J."/>
            <person name="Guigo R."/>
            <person name="Hoegger P.J."/>
            <person name="Hooker J.B."/>
            <person name="Huggins A."/>
            <person name="James T.Y."/>
            <person name="Kamada T."/>
            <person name="Kilaru S."/>
            <person name="Kodira C."/>
            <person name="Kues U."/>
            <person name="Kupfer D."/>
            <person name="Kwan H.S."/>
            <person name="Lomsadze A."/>
            <person name="Li W."/>
            <person name="Lilly W.W."/>
            <person name="Ma L.J."/>
            <person name="Mackey A.J."/>
            <person name="Manning G."/>
            <person name="Martin F."/>
            <person name="Muraguchi H."/>
            <person name="Natvig D.O."/>
            <person name="Palmerini H."/>
            <person name="Ramesh M.A."/>
            <person name="Rehmeyer C.J."/>
            <person name="Roe B.A."/>
            <person name="Shenoy N."/>
            <person name="Stanke M."/>
            <person name="Ter-Hovhannisyan V."/>
            <person name="Tunlid A."/>
            <person name="Velagapudi R."/>
            <person name="Vision T.J."/>
            <person name="Zeng Q."/>
            <person name="Zolan M.E."/>
            <person name="Pukkila P.J."/>
        </authorList>
    </citation>
    <scope>NUCLEOTIDE SEQUENCE [LARGE SCALE GENOMIC DNA]</scope>
    <source>
        <strain evidence="3">Okayama-7 / 130 / ATCC MYA-4618 / FGSC 9003</strain>
    </source>
</reference>
<dbReference type="RefSeq" id="XP_002910953.1">
    <property type="nucleotide sequence ID" value="XM_002910907.1"/>
</dbReference>
<dbReference type="HOGENOM" id="CLU_2426945_0_0_1"/>
<evidence type="ECO:0000313" key="3">
    <source>
        <dbReference type="Proteomes" id="UP000001861"/>
    </source>
</evidence>
<name>D6RN38_COPC7</name>
<comment type="caution">
    <text evidence="2">The sequence shown here is derived from an EMBL/GenBank/DDBJ whole genome shotgun (WGS) entry which is preliminary data.</text>
</comment>
<gene>
    <name evidence="2" type="ORF">CC1G_15493</name>
</gene>
<proteinExistence type="predicted"/>
<feature type="region of interest" description="Disordered" evidence="1">
    <location>
        <begin position="37"/>
        <end position="62"/>
    </location>
</feature>
<dbReference type="KEGG" id="cci:CC1G_15493"/>
<dbReference type="AlphaFoldDB" id="D6RN38"/>
<keyword evidence="3" id="KW-1185">Reference proteome</keyword>